<sequence length="255" mass="30432">MDLSIDKAWKKLFEKYDILEQIRKDGYFIITAKQIREYKEARLMAKFDSHDELPEIFKINDISILPINNGEYILSHFDLYKELPVTKHTKTNVIKVNNKYTTISVTDISSESKVLNTILLFGILDDFLEDHNFVSTFNGKMRTNPFSFSINTKKLEPKKVYINVKKVQCEIDAGLENDNFVVIIEAKNTEPKDFNIRQLYYPYRYWLTRTNKPIRLVFCTYKKNNITLYEYKFKEPEYFSSIELIKFKKYNLKQE</sequence>
<reference evidence="4 5" key="1">
    <citation type="submission" date="2015-01" db="EMBL/GenBank/DDBJ databases">
        <title>Draft Genome Sequence of Mycoplasma capricolum subsp. capricolum str. GM508D.</title>
        <authorList>
            <person name="Calcutt M.J."/>
            <person name="Foecking M.F."/>
        </authorList>
    </citation>
    <scope>NUCLEOTIDE SEQUENCE [LARGE SCALE GENOMIC DNA]</scope>
    <source>
        <strain evidence="4 5">GM508D</strain>
    </source>
</reference>
<evidence type="ECO:0000259" key="2">
    <source>
        <dbReference type="Pfam" id="PF22518"/>
    </source>
</evidence>
<dbReference type="InterPro" id="IPR054265">
    <property type="entry name" value="DUF6996"/>
</dbReference>
<keyword evidence="3" id="KW-0255">Endonuclease</keyword>
<dbReference type="EMBL" id="JXQB01000001">
    <property type="protein sequence ID" value="KIM13477.1"/>
    <property type="molecule type" value="Genomic_DNA"/>
</dbReference>
<accession>A0A0C3A1R5</accession>
<protein>
    <submittedName>
        <fullName evidence="3">Putative type II restriction modification system endonuclease subunit</fullName>
    </submittedName>
</protein>
<comment type="caution">
    <text evidence="4">The sequence shown here is derived from an EMBL/GenBank/DDBJ whole genome shotgun (WGS) entry which is preliminary data.</text>
</comment>
<evidence type="ECO:0000259" key="1">
    <source>
        <dbReference type="Pfam" id="PF22515"/>
    </source>
</evidence>
<dbReference type="AlphaFoldDB" id="A0A0C3A1R5"/>
<proteinExistence type="predicted"/>
<evidence type="ECO:0000313" key="5">
    <source>
        <dbReference type="Proteomes" id="UP000031975"/>
    </source>
</evidence>
<evidence type="ECO:0000313" key="4">
    <source>
        <dbReference type="EMBL" id="KIM13496.1"/>
    </source>
</evidence>
<dbReference type="GO" id="GO:0004519">
    <property type="term" value="F:endonuclease activity"/>
    <property type="evidence" value="ECO:0007669"/>
    <property type="project" value="UniProtKB-KW"/>
</dbReference>
<organism evidence="4 5">
    <name type="scientific">Mycoplasma capricolum subsp. capricolum</name>
    <dbReference type="NCBI Taxonomy" id="40479"/>
    <lineage>
        <taxon>Bacteria</taxon>
        <taxon>Bacillati</taxon>
        <taxon>Mycoplasmatota</taxon>
        <taxon>Mollicutes</taxon>
        <taxon>Mycoplasmataceae</taxon>
        <taxon>Mycoplasma</taxon>
    </lineage>
</organism>
<dbReference type="Proteomes" id="UP000031975">
    <property type="component" value="Unassembled WGS sequence"/>
</dbReference>
<dbReference type="Pfam" id="PF22518">
    <property type="entry name" value="DUF6997"/>
    <property type="match status" value="1"/>
</dbReference>
<feature type="domain" description="DUF6996" evidence="1">
    <location>
        <begin position="6"/>
        <end position="74"/>
    </location>
</feature>
<evidence type="ECO:0000313" key="3">
    <source>
        <dbReference type="EMBL" id="KIM13477.1"/>
    </source>
</evidence>
<name>A0A0C3A1R5_MYCCA</name>
<dbReference type="RefSeq" id="WP_041159572.1">
    <property type="nucleotide sequence ID" value="NZ_CP144008.1"/>
</dbReference>
<feature type="domain" description="DUF6997" evidence="2">
    <location>
        <begin position="76"/>
        <end position="250"/>
    </location>
</feature>
<keyword evidence="3" id="KW-0378">Hydrolase</keyword>
<dbReference type="EMBL" id="JXQB01000001">
    <property type="protein sequence ID" value="KIM13496.1"/>
    <property type="molecule type" value="Genomic_DNA"/>
</dbReference>
<gene>
    <name evidence="3" type="ORF">MCGM508_00035</name>
    <name evidence="4" type="ORF">MCGM508_00145</name>
</gene>
<dbReference type="Pfam" id="PF22515">
    <property type="entry name" value="DUF6996"/>
    <property type="match status" value="1"/>
</dbReference>
<dbReference type="InterPro" id="IPR054266">
    <property type="entry name" value="DUF6997"/>
</dbReference>
<keyword evidence="3" id="KW-0540">Nuclease</keyword>